<evidence type="ECO:0000259" key="7">
    <source>
        <dbReference type="Pfam" id="PF02465"/>
    </source>
</evidence>
<reference evidence="10" key="1">
    <citation type="submission" date="2016-10" db="EMBL/GenBank/DDBJ databases">
        <authorList>
            <person name="Varghese N."/>
            <person name="Submissions S."/>
        </authorList>
    </citation>
    <scope>NUCLEOTIDE SEQUENCE [LARGE SCALE GENOMIC DNA]</scope>
    <source>
        <strain evidence="10">CGMCC 1.7062</strain>
    </source>
</reference>
<keyword evidence="4 5" id="KW-0975">Bacterial flagellum</keyword>
<dbReference type="Pfam" id="PF02465">
    <property type="entry name" value="FliD_N"/>
    <property type="match status" value="1"/>
</dbReference>
<comment type="similarity">
    <text evidence="1 5">Belongs to the FliD family.</text>
</comment>
<dbReference type="Pfam" id="PF07196">
    <property type="entry name" value="Flagellin_IN"/>
    <property type="match status" value="1"/>
</dbReference>
<feature type="compositionally biased region" description="Polar residues" evidence="6">
    <location>
        <begin position="271"/>
        <end position="284"/>
    </location>
</feature>
<keyword evidence="9" id="KW-0966">Cell projection</keyword>
<dbReference type="GO" id="GO:0005576">
    <property type="term" value="C:extracellular region"/>
    <property type="evidence" value="ECO:0007669"/>
    <property type="project" value="UniProtKB-SubCell"/>
</dbReference>
<keyword evidence="3 5" id="KW-0175">Coiled coil</keyword>
<evidence type="ECO:0000256" key="3">
    <source>
        <dbReference type="ARBA" id="ARBA00023054"/>
    </source>
</evidence>
<feature type="coiled-coil region" evidence="5">
    <location>
        <begin position="213"/>
        <end position="240"/>
    </location>
</feature>
<comment type="function">
    <text evidence="5">Required for morphogenesis and for the elongation of the flagellar filament by facilitating polymerization of the flagellin monomers at the tip of growing filament. Forms a capping structure, which prevents flagellin subunits (transported through the central channel of the flagellum) from leaking out without polymerization at the distal end.</text>
</comment>
<feature type="region of interest" description="Disordered" evidence="6">
    <location>
        <begin position="243"/>
        <end position="301"/>
    </location>
</feature>
<keyword evidence="9" id="KW-0969">Cilium</keyword>
<feature type="domain" description="Flagellar hook-associated protein 2 C-terminal" evidence="8">
    <location>
        <begin position="422"/>
        <end position="647"/>
    </location>
</feature>
<dbReference type="NCBIfam" id="NF006435">
    <property type="entry name" value="PRK08724.1"/>
    <property type="match status" value="1"/>
</dbReference>
<dbReference type="InterPro" id="IPR010810">
    <property type="entry name" value="Flagellin_hook_IN_motif"/>
</dbReference>
<protein>
    <recommendedName>
        <fullName evidence="5">Flagellar hook-associated protein 2</fullName>
        <shortName evidence="5">HAP2</shortName>
    </recommendedName>
    <alternativeName>
        <fullName evidence="5">Flagellar cap protein</fullName>
    </alternativeName>
</protein>
<evidence type="ECO:0000259" key="8">
    <source>
        <dbReference type="Pfam" id="PF07195"/>
    </source>
</evidence>
<evidence type="ECO:0000256" key="2">
    <source>
        <dbReference type="ARBA" id="ARBA00011255"/>
    </source>
</evidence>
<dbReference type="AlphaFoldDB" id="A0A1H5ZFL7"/>
<keyword evidence="10" id="KW-1185">Reference proteome</keyword>
<dbReference type="GO" id="GO:0071973">
    <property type="term" value="P:bacterial-type flagellum-dependent cell motility"/>
    <property type="evidence" value="ECO:0007669"/>
    <property type="project" value="TreeGrafter"/>
</dbReference>
<evidence type="ECO:0000256" key="4">
    <source>
        <dbReference type="ARBA" id="ARBA00023143"/>
    </source>
</evidence>
<evidence type="ECO:0000256" key="6">
    <source>
        <dbReference type="SAM" id="MobiDB-lite"/>
    </source>
</evidence>
<dbReference type="PANTHER" id="PTHR30288:SF0">
    <property type="entry name" value="FLAGELLAR HOOK-ASSOCIATED PROTEIN 2"/>
    <property type="match status" value="1"/>
</dbReference>
<comment type="subunit">
    <text evidence="2 5">Homopentamer.</text>
</comment>
<sequence>MTGSVAETCWYLIRSGLVNMGPIGMSSGMDINSMVSKIVDAERIPKQQRIDYERNKIDSSISAYGRLRESLDTMKNLMANFRQEKAFAVRSVNSTEENIVTATATTDAIAGKYAVDVLQLAQSHKVASDVIPDDTRFGPGKLQISLGEDSFNFSLRKNSRLTDVVRAINGASDNPGVRASIIKDMNGPRLIVAANQSGVEKTVRINVDAEPGNELYRFEYKTIEQRVKDLEQAQAEALNLLGLPATPLSETEPNSTEQVEAESETAKETPAVQSSETISQQPTEAKSGRPEDTIPGWTPTASGTLMDSYYVPPPELDEKALAKSKEVPGWSNTASGTLTDSYVTPSEAQAKLEQELAAEKAAVARAVSEGDLTEEQAKQIEREKLSPEERERLEKVEAIQAELAEAQRSMQVYMGMSEVQAAQDSVVVLDGVAKLASNNNVIEDAIEGVDLTLKGTTKPGERATEIGVEYDRQSVRADIEQFVTAYNQFFQVSQSLAKVDPTTGQVGPLAGDSIVRSADARLKSVFSASIDGAPEDLKSLTEFGITTTRQGNLEINYQMLDKQLNSNFTKLESFFGGNNGFAKKVEDAIHSMTGMTGSIRTREKSLTEQNYRLNDDQATLDRRMQGIEKRTHDKFAAMQDATGKMQAQLAGLMSALS</sequence>
<keyword evidence="9" id="KW-0282">Flagellum</keyword>
<dbReference type="GO" id="GO:0007155">
    <property type="term" value="P:cell adhesion"/>
    <property type="evidence" value="ECO:0007669"/>
    <property type="project" value="InterPro"/>
</dbReference>
<evidence type="ECO:0000313" key="9">
    <source>
        <dbReference type="EMBL" id="SEG35072.1"/>
    </source>
</evidence>
<dbReference type="EMBL" id="FNVG01000011">
    <property type="protein sequence ID" value="SEG35072.1"/>
    <property type="molecule type" value="Genomic_DNA"/>
</dbReference>
<dbReference type="InterPro" id="IPR010809">
    <property type="entry name" value="FliD_C"/>
</dbReference>
<dbReference type="InterPro" id="IPR040026">
    <property type="entry name" value="FliD"/>
</dbReference>
<name>A0A1H5ZFL7_9VIBR</name>
<dbReference type="PANTHER" id="PTHR30288">
    <property type="entry name" value="FLAGELLAR CAP/ASSEMBLY PROTEIN FLID"/>
    <property type="match status" value="1"/>
</dbReference>
<accession>A0A1H5ZFL7</accession>
<comment type="subcellular location">
    <subcellularLocation>
        <location evidence="5">Secreted</location>
    </subcellularLocation>
    <subcellularLocation>
        <location evidence="5">Bacterial flagellum</location>
    </subcellularLocation>
</comment>
<organism evidence="9 10">
    <name type="scientific">Vibrio hangzhouensis</name>
    <dbReference type="NCBI Taxonomy" id="462991"/>
    <lineage>
        <taxon>Bacteria</taxon>
        <taxon>Pseudomonadati</taxon>
        <taxon>Pseudomonadota</taxon>
        <taxon>Gammaproteobacteria</taxon>
        <taxon>Vibrionales</taxon>
        <taxon>Vibrionaceae</taxon>
        <taxon>Vibrio</taxon>
    </lineage>
</organism>
<feature type="compositionally biased region" description="Polar residues" evidence="6">
    <location>
        <begin position="248"/>
        <end position="258"/>
    </location>
</feature>
<proteinExistence type="inferred from homology"/>
<evidence type="ECO:0000256" key="1">
    <source>
        <dbReference type="ARBA" id="ARBA00009764"/>
    </source>
</evidence>
<dbReference type="GO" id="GO:0009424">
    <property type="term" value="C:bacterial-type flagellum hook"/>
    <property type="evidence" value="ECO:0007669"/>
    <property type="project" value="UniProtKB-UniRule"/>
</dbReference>
<evidence type="ECO:0000256" key="5">
    <source>
        <dbReference type="RuleBase" id="RU362066"/>
    </source>
</evidence>
<dbReference type="Pfam" id="PF07195">
    <property type="entry name" value="FliD_C"/>
    <property type="match status" value="1"/>
</dbReference>
<evidence type="ECO:0000313" key="10">
    <source>
        <dbReference type="Proteomes" id="UP000236721"/>
    </source>
</evidence>
<keyword evidence="5" id="KW-0964">Secreted</keyword>
<dbReference type="GO" id="GO:0009421">
    <property type="term" value="C:bacterial-type flagellum filament cap"/>
    <property type="evidence" value="ECO:0007669"/>
    <property type="project" value="InterPro"/>
</dbReference>
<gene>
    <name evidence="9" type="ORF">SAMN04488244_111149</name>
</gene>
<feature type="domain" description="Flagellar hook-associated protein 2 N-terminal" evidence="7">
    <location>
        <begin position="27"/>
        <end position="124"/>
    </location>
</feature>
<dbReference type="Proteomes" id="UP000236721">
    <property type="component" value="Unassembled WGS sequence"/>
</dbReference>
<dbReference type="InterPro" id="IPR003481">
    <property type="entry name" value="FliD_N"/>
</dbReference>